<name>A0A0B8PB94_9VIBR</name>
<reference evidence="2 3" key="1">
    <citation type="submission" date="2015-01" db="EMBL/GenBank/DDBJ databases">
        <title>Vibrio sp. C5 JCM 19232 whole genome shotgun sequence.</title>
        <authorList>
            <person name="Sawabe T."/>
            <person name="Meirelles P."/>
            <person name="Feng G."/>
            <person name="Sayaka M."/>
            <person name="Hattori M."/>
            <person name="Ohkuma M."/>
        </authorList>
    </citation>
    <scope>NUCLEOTIDE SEQUENCE [LARGE SCALE GENOMIC DNA]</scope>
    <source>
        <strain evidence="2 3">JCM19232</strain>
    </source>
</reference>
<dbReference type="PANTHER" id="PTHR10443">
    <property type="entry name" value="MICROSOMAL DIPEPTIDASE"/>
    <property type="match status" value="1"/>
</dbReference>
<dbReference type="Pfam" id="PF01244">
    <property type="entry name" value="Peptidase_M19"/>
    <property type="match status" value="1"/>
</dbReference>
<dbReference type="InterPro" id="IPR032466">
    <property type="entry name" value="Metal_Hydrolase"/>
</dbReference>
<dbReference type="PANTHER" id="PTHR10443:SF12">
    <property type="entry name" value="DIPEPTIDASE"/>
    <property type="match status" value="1"/>
</dbReference>
<keyword evidence="1" id="KW-0732">Signal</keyword>
<dbReference type="GO" id="GO:0006508">
    <property type="term" value="P:proteolysis"/>
    <property type="evidence" value="ECO:0007669"/>
    <property type="project" value="InterPro"/>
</dbReference>
<comment type="caution">
    <text evidence="2">The sequence shown here is derived from an EMBL/GenBank/DDBJ whole genome shotgun (WGS) entry which is preliminary data.</text>
</comment>
<dbReference type="Proteomes" id="UP000031670">
    <property type="component" value="Unassembled WGS sequence"/>
</dbReference>
<accession>A0A0B8PB94</accession>
<dbReference type="SUPFAM" id="SSF51556">
    <property type="entry name" value="Metallo-dependent hydrolases"/>
    <property type="match status" value="1"/>
</dbReference>
<proteinExistence type="predicted"/>
<dbReference type="EMBL" id="BBSA01000001">
    <property type="protein sequence ID" value="GAM60189.1"/>
    <property type="molecule type" value="Genomic_DNA"/>
</dbReference>
<dbReference type="AlphaFoldDB" id="A0A0B8PB94"/>
<feature type="signal peptide" evidence="1">
    <location>
        <begin position="1"/>
        <end position="20"/>
    </location>
</feature>
<dbReference type="GO" id="GO:0070573">
    <property type="term" value="F:metallodipeptidase activity"/>
    <property type="evidence" value="ECO:0007669"/>
    <property type="project" value="InterPro"/>
</dbReference>
<protein>
    <recommendedName>
        <fullName evidence="4">Membrane dipeptidase</fullName>
    </recommendedName>
</protein>
<feature type="chain" id="PRO_5002139844" description="Membrane dipeptidase" evidence="1">
    <location>
        <begin position="21"/>
        <end position="400"/>
    </location>
</feature>
<evidence type="ECO:0008006" key="4">
    <source>
        <dbReference type="Google" id="ProtNLM"/>
    </source>
</evidence>
<dbReference type="PROSITE" id="PS51365">
    <property type="entry name" value="RENAL_DIPEPTIDASE_2"/>
    <property type="match status" value="1"/>
</dbReference>
<reference evidence="2 3" key="2">
    <citation type="submission" date="2015-01" db="EMBL/GenBank/DDBJ databases">
        <authorList>
            <consortium name="NBRP consortium"/>
            <person name="Sawabe T."/>
            <person name="Meirelles P."/>
            <person name="Feng G."/>
            <person name="Sayaka M."/>
            <person name="Hattori M."/>
            <person name="Ohkuma M."/>
        </authorList>
    </citation>
    <scope>NUCLEOTIDE SEQUENCE [LARGE SCALE GENOMIC DNA]</scope>
    <source>
        <strain evidence="2 3">JCM19232</strain>
    </source>
</reference>
<evidence type="ECO:0000256" key="1">
    <source>
        <dbReference type="SAM" id="SignalP"/>
    </source>
</evidence>
<evidence type="ECO:0000313" key="2">
    <source>
        <dbReference type="EMBL" id="GAM60189.1"/>
    </source>
</evidence>
<dbReference type="InterPro" id="IPR008257">
    <property type="entry name" value="Pept_M19"/>
</dbReference>
<gene>
    <name evidence="2" type="ORF">JCM19232_522</name>
</gene>
<sequence>MKSSRIALLTAALLSANTNAADTSYWNVEGKSAEQIEKRVNYLVKMSDPRTPEERLADLEVKARYADAIVVDSLVVGGMDRSLKGFPAGFTIEQFDELMTDTKDAGFDLFSTTISNGTDKSVEEVYARSEFMPDYLEETYDYRQVMTVKDVRKNKALGKISFVQNFQALDHLGEDLSHIPRFAEDGVKVMSFSYNISNQYTGSGDTNSLKSGPKGLTPLGVKAVKAMNDAGIVVDCSHDSDQTCIDIAKYSNKPVIASHSNARTLMPIDRNISDEAIIAIANTGGVVGVNFLGGFLNKEGDASPEAIAKHVVYIGDLVGKDHVAVGVDYVHNYKEALHWVIRNPQKFPPSSGFAQETEMGLPQDIWGLVRVLEDDYNWNEDEIRGLLGENLLRVYEANWG</sequence>
<dbReference type="Gene3D" id="3.20.20.140">
    <property type="entry name" value="Metal-dependent hydrolases"/>
    <property type="match status" value="1"/>
</dbReference>
<organism evidence="2 3">
    <name type="scientific">Vibrio ishigakensis</name>
    <dbReference type="NCBI Taxonomy" id="1481914"/>
    <lineage>
        <taxon>Bacteria</taxon>
        <taxon>Pseudomonadati</taxon>
        <taxon>Pseudomonadota</taxon>
        <taxon>Gammaproteobacteria</taxon>
        <taxon>Vibrionales</taxon>
        <taxon>Vibrionaceae</taxon>
        <taxon>Vibrio</taxon>
    </lineage>
</organism>
<evidence type="ECO:0000313" key="3">
    <source>
        <dbReference type="Proteomes" id="UP000031670"/>
    </source>
</evidence>